<organism evidence="2 3">
    <name type="scientific">Sulfurimonas marina</name>
    <dbReference type="NCBI Taxonomy" id="2590551"/>
    <lineage>
        <taxon>Bacteria</taxon>
        <taxon>Pseudomonadati</taxon>
        <taxon>Campylobacterota</taxon>
        <taxon>Epsilonproteobacteria</taxon>
        <taxon>Campylobacterales</taxon>
        <taxon>Sulfurimonadaceae</taxon>
        <taxon>Sulfurimonas</taxon>
    </lineage>
</organism>
<evidence type="ECO:0000256" key="1">
    <source>
        <dbReference type="SAM" id="SignalP"/>
    </source>
</evidence>
<proteinExistence type="predicted"/>
<dbReference type="Pfam" id="PF08757">
    <property type="entry name" value="CotH"/>
    <property type="match status" value="1"/>
</dbReference>
<keyword evidence="1" id="KW-0732">Signal</keyword>
<keyword evidence="3" id="KW-1185">Reference proteome</keyword>
<evidence type="ECO:0008006" key="4">
    <source>
        <dbReference type="Google" id="ProtNLM"/>
    </source>
</evidence>
<protein>
    <recommendedName>
        <fullName evidence="4">Spore coat protein CotH</fullName>
    </recommendedName>
</protein>
<dbReference type="InterPro" id="IPR014867">
    <property type="entry name" value="Spore_coat_CotH_CotH2/3/7"/>
</dbReference>
<dbReference type="PANTHER" id="PTHR40050">
    <property type="entry name" value="INNER SPORE COAT PROTEIN H"/>
    <property type="match status" value="1"/>
</dbReference>
<dbReference type="EMBL" id="CP041165">
    <property type="protein sequence ID" value="QOP40346.1"/>
    <property type="molecule type" value="Genomic_DNA"/>
</dbReference>
<evidence type="ECO:0000313" key="2">
    <source>
        <dbReference type="EMBL" id="QOP40346.1"/>
    </source>
</evidence>
<feature type="chain" id="PRO_5032363450" description="Spore coat protein CotH" evidence="1">
    <location>
        <begin position="28"/>
        <end position="562"/>
    </location>
</feature>
<gene>
    <name evidence="2" type="ORF">FJR03_00735</name>
</gene>
<dbReference type="Proteomes" id="UP000593910">
    <property type="component" value="Chromosome"/>
</dbReference>
<dbReference type="PANTHER" id="PTHR40050:SF1">
    <property type="entry name" value="INNER SPORE COAT PROTEIN H"/>
    <property type="match status" value="1"/>
</dbReference>
<reference evidence="2 3" key="1">
    <citation type="submission" date="2019-06" db="EMBL/GenBank/DDBJ databases">
        <title>Sulfurimonas gotlandica sp. nov., a chemoautotrophic and psychrotolerant epsilonproteobacterium isolated from a pelagic redoxcline, and an emended description of the genus Sulfurimonas.</title>
        <authorList>
            <person name="Wang S."/>
            <person name="Jiang L."/>
            <person name="Shao Z."/>
        </authorList>
    </citation>
    <scope>NUCLEOTIDE SEQUENCE [LARGE SCALE GENOMIC DNA]</scope>
    <source>
        <strain evidence="2 3">B2</strain>
    </source>
</reference>
<dbReference type="KEGG" id="smax:FJR03_00735"/>
<accession>A0A7M3V9B3</accession>
<evidence type="ECO:0000313" key="3">
    <source>
        <dbReference type="Proteomes" id="UP000593910"/>
    </source>
</evidence>
<dbReference type="PROSITE" id="PS51257">
    <property type="entry name" value="PROKAR_LIPOPROTEIN"/>
    <property type="match status" value="1"/>
</dbReference>
<name>A0A7M3V9B3_9BACT</name>
<sequence>MLVNVKNRKFFLGKLLFITIVSIFLSACKSNNNVHKTPSFTGDISDNESWYALPLDSRMSVTQSSAPVSGINSSLVDMDIYIPIPNSSLCVPWDDLTAPARPCTLDDVDHDIEGDDDYEPVLNATLSTGSFSGVGEFKIRGNYSRTLAQKSYSMRLDSDINLLDYQRKFQLNKHLSDSSRIRNKLAYDLIRAIPNLTSLKTQFVHLSVTDDVNGTIDYGLYTHVEALREEFLINRGWNKDDNLYNANNFLFDEWALENLQTDEDGDPLNEANFNTFLEIKAGKDHRMISEMLRAVNSDQDIDSVVATYFSRDNYITWIALNLVLGNQDVSYHNYFLYNPIYGKKFYFVPWDYDGAWSSTQYLGKAEYGIAVLMEVPLHRKFLRIQKNRDDVYAMAEKLRTDYITNIRMQELIDSYESSVLQAEPTISSWRTKAEELIPQVDTNIALYKSVIGHPMPFYERASYSNGTFSADWDVSEDFEGDAIVYDLNVSSDYDFNTTVLSEQNLTGLNYTNNTLNLAPGTYYMKVTSRELDDPTHYQEAFNRLRDPADTKTIYGTVAFDVQ</sequence>
<dbReference type="AlphaFoldDB" id="A0A7M3V9B3"/>
<feature type="signal peptide" evidence="1">
    <location>
        <begin position="1"/>
        <end position="27"/>
    </location>
</feature>